<dbReference type="Proteomes" id="UP001249851">
    <property type="component" value="Unassembled WGS sequence"/>
</dbReference>
<reference evidence="12" key="1">
    <citation type="journal article" date="2023" name="G3 (Bethesda)">
        <title>Whole genome assembly and annotation of the endangered Caribbean coral Acropora cervicornis.</title>
        <authorList>
            <person name="Selwyn J.D."/>
            <person name="Vollmer S.V."/>
        </authorList>
    </citation>
    <scope>NUCLEOTIDE SEQUENCE</scope>
    <source>
        <strain evidence="12">K2</strain>
    </source>
</reference>
<accession>A0AAD9Q2F9</accession>
<keyword evidence="6" id="KW-1133">Transmembrane helix</keyword>
<evidence type="ECO:0000259" key="11">
    <source>
        <dbReference type="PROSITE" id="PS51820"/>
    </source>
</evidence>
<evidence type="ECO:0000313" key="13">
    <source>
        <dbReference type="Proteomes" id="UP001249851"/>
    </source>
</evidence>
<dbReference type="PANTHER" id="PTHR12369">
    <property type="entry name" value="CHONDROITIN SYNTHASE"/>
    <property type="match status" value="1"/>
</dbReference>
<evidence type="ECO:0000256" key="7">
    <source>
        <dbReference type="ARBA" id="ARBA00023034"/>
    </source>
</evidence>
<evidence type="ECO:0000256" key="10">
    <source>
        <dbReference type="SAM" id="MobiDB-lite"/>
    </source>
</evidence>
<evidence type="ECO:0000256" key="1">
    <source>
        <dbReference type="ARBA" id="ARBA00004447"/>
    </source>
</evidence>
<dbReference type="InterPro" id="IPR051227">
    <property type="entry name" value="CS_glycosyltransferase"/>
</dbReference>
<evidence type="ECO:0000256" key="8">
    <source>
        <dbReference type="ARBA" id="ARBA00023136"/>
    </source>
</evidence>
<dbReference type="InterPro" id="IPR037524">
    <property type="entry name" value="PA14/GLEYA"/>
</dbReference>
<evidence type="ECO:0000256" key="9">
    <source>
        <dbReference type="RuleBase" id="RU364016"/>
    </source>
</evidence>
<dbReference type="Gene3D" id="2.60.120.1560">
    <property type="match status" value="1"/>
</dbReference>
<dbReference type="GO" id="GO:0032580">
    <property type="term" value="C:Golgi cisterna membrane"/>
    <property type="evidence" value="ECO:0007669"/>
    <property type="project" value="UniProtKB-SubCell"/>
</dbReference>
<dbReference type="EMBL" id="JARQWQ010000080">
    <property type="protein sequence ID" value="KAK2553135.1"/>
    <property type="molecule type" value="Genomic_DNA"/>
</dbReference>
<dbReference type="PROSITE" id="PS51820">
    <property type="entry name" value="PA14"/>
    <property type="match status" value="1"/>
</dbReference>
<feature type="domain" description="PA14" evidence="11">
    <location>
        <begin position="141"/>
        <end position="305"/>
    </location>
</feature>
<dbReference type="GO" id="GO:0008376">
    <property type="term" value="F:acetylgalactosaminyltransferase activity"/>
    <property type="evidence" value="ECO:0007669"/>
    <property type="project" value="InterPro"/>
</dbReference>
<dbReference type="AlphaFoldDB" id="A0AAD9Q2F9"/>
<organism evidence="12 13">
    <name type="scientific">Acropora cervicornis</name>
    <name type="common">Staghorn coral</name>
    <dbReference type="NCBI Taxonomy" id="6130"/>
    <lineage>
        <taxon>Eukaryota</taxon>
        <taxon>Metazoa</taxon>
        <taxon>Cnidaria</taxon>
        <taxon>Anthozoa</taxon>
        <taxon>Hexacorallia</taxon>
        <taxon>Scleractinia</taxon>
        <taxon>Astrocoeniina</taxon>
        <taxon>Acroporidae</taxon>
        <taxon>Acropora</taxon>
    </lineage>
</organism>
<evidence type="ECO:0000313" key="12">
    <source>
        <dbReference type="EMBL" id="KAK2553135.1"/>
    </source>
</evidence>
<keyword evidence="13" id="KW-1185">Reference proteome</keyword>
<keyword evidence="5 9" id="KW-0735">Signal-anchor</keyword>
<evidence type="ECO:0000256" key="4">
    <source>
        <dbReference type="ARBA" id="ARBA00022692"/>
    </source>
</evidence>
<keyword evidence="3 9" id="KW-0808">Transferase</keyword>
<keyword evidence="7 9" id="KW-0333">Golgi apparatus</keyword>
<sequence>MLSLGVIHLFYNQVRRRRVHIFVGASILCIYVFTQKPSWEMIVSKDEMKLIPTSLSSKFSLIPRETTGKTMEEAFYNKENISESASHKSMAATEIQATNLHRRQIVEAIEKSVITSRRSAVKNGTLHSQSSSQESSKNEGDSLKGFLNHHIWEYVCNHQVASLRGFILYPKLPSKRRFLFSSSSKQGKDVNNFGERVFGFLVPPSSGVYQFSISSSGDSELWLSSDEKLENLQKIAYLAWQESPGRSKQGNFSNFQSQISSSIFLHAEVSYCIDIIHKHQSGKARLDVAWRPPDSTQYTTIKSEYLRAKINDSHATDYAVRLEDYEEQSQQSHDIKLPYIDFKKVAQVLPTCFYQPSYLVKHKLIRFEGARNKSNTHFASVYPPDETNNSLPLLENEDIWWRENAIGNLVINEETALSVVSLFMGALEARFLHSYKLRKIISIQQVADPKKGDRFLVELMLTSNRTGEDLVLAEYVYKFLEEDRLCFPEGFHWSKRVTVNVVVPVKNSGRWAFYFIRNIAEIVRQTHDLNIHVILIDYESTDINIEEALRRSTIQSYTIVKIAAETSFQRGLALHRGAQAVTDPHSILFLCDLHLKIPPDLISTIRKHCVEGKMAFAPVVKRLRCGYHPDVPLGYWETLGFGLLAIFKSDFDRAGGMNVQEFRGWGGEDWELLDRVLMSGLEVERLKIPDFYHFYHPNFGKSNQRKGA</sequence>
<comment type="similarity">
    <text evidence="2 9">Belongs to the chondroitin N-acetylgalactosaminyltransferase family.</text>
</comment>
<feature type="region of interest" description="Disordered" evidence="10">
    <location>
        <begin position="121"/>
        <end position="140"/>
    </location>
</feature>
<evidence type="ECO:0000256" key="6">
    <source>
        <dbReference type="ARBA" id="ARBA00022989"/>
    </source>
</evidence>
<keyword evidence="4" id="KW-0812">Transmembrane</keyword>
<dbReference type="EC" id="2.4.1.-" evidence="9"/>
<dbReference type="SUPFAM" id="SSF53448">
    <property type="entry name" value="Nucleotide-diphospho-sugar transferases"/>
    <property type="match status" value="1"/>
</dbReference>
<comment type="caution">
    <text evidence="12">The sequence shown here is derived from an EMBL/GenBank/DDBJ whole genome shotgun (WGS) entry which is preliminary data.</text>
</comment>
<evidence type="ECO:0000256" key="5">
    <source>
        <dbReference type="ARBA" id="ARBA00022968"/>
    </source>
</evidence>
<dbReference type="Pfam" id="PF07691">
    <property type="entry name" value="PA14"/>
    <property type="match status" value="1"/>
</dbReference>
<dbReference type="InterPro" id="IPR008428">
    <property type="entry name" value="Chond_GalNAc"/>
</dbReference>
<dbReference type="SUPFAM" id="SSF56988">
    <property type="entry name" value="Anthrax protective antigen"/>
    <property type="match status" value="1"/>
</dbReference>
<evidence type="ECO:0000256" key="2">
    <source>
        <dbReference type="ARBA" id="ARBA00009239"/>
    </source>
</evidence>
<dbReference type="PANTHER" id="PTHR12369:SF5">
    <property type="entry name" value="HEXOSYLTRANSFERASE"/>
    <property type="match status" value="1"/>
</dbReference>
<name>A0AAD9Q2F9_ACRCE</name>
<dbReference type="InterPro" id="IPR011658">
    <property type="entry name" value="PA14_dom"/>
</dbReference>
<dbReference type="InterPro" id="IPR029044">
    <property type="entry name" value="Nucleotide-diphossugar_trans"/>
</dbReference>
<protein>
    <recommendedName>
        <fullName evidence="9">Hexosyltransferase</fullName>
        <ecNumber evidence="9">2.4.1.-</ecNumber>
    </recommendedName>
</protein>
<dbReference type="Gene3D" id="3.90.550.10">
    <property type="entry name" value="Spore Coat Polysaccharide Biosynthesis Protein SpsA, Chain A"/>
    <property type="match status" value="1"/>
</dbReference>
<dbReference type="Pfam" id="PF05679">
    <property type="entry name" value="CHGN"/>
    <property type="match status" value="1"/>
</dbReference>
<proteinExistence type="inferred from homology"/>
<comment type="subcellular location">
    <subcellularLocation>
        <location evidence="1 9">Golgi apparatus</location>
        <location evidence="1 9">Golgi stack membrane</location>
        <topology evidence="1 9">Single-pass type II membrane protein</topology>
    </subcellularLocation>
</comment>
<gene>
    <name evidence="12" type="ORF">P5673_025591</name>
</gene>
<reference evidence="12" key="2">
    <citation type="journal article" date="2023" name="Science">
        <title>Genomic signatures of disease resistance in endangered staghorn corals.</title>
        <authorList>
            <person name="Vollmer S.V."/>
            <person name="Selwyn J.D."/>
            <person name="Despard B.A."/>
            <person name="Roesel C.L."/>
        </authorList>
    </citation>
    <scope>NUCLEOTIDE SEQUENCE</scope>
    <source>
        <strain evidence="12">K2</strain>
    </source>
</reference>
<evidence type="ECO:0000256" key="3">
    <source>
        <dbReference type="ARBA" id="ARBA00022679"/>
    </source>
</evidence>
<keyword evidence="8" id="KW-0472">Membrane</keyword>